<feature type="transmembrane region" description="Helical" evidence="1">
    <location>
        <begin position="59"/>
        <end position="79"/>
    </location>
</feature>
<keyword evidence="1" id="KW-0812">Transmembrane</keyword>
<keyword evidence="3" id="KW-1185">Reference proteome</keyword>
<dbReference type="EMBL" id="VCEJ01000004">
    <property type="protein sequence ID" value="TLV01290.1"/>
    <property type="molecule type" value="Genomic_DNA"/>
</dbReference>
<dbReference type="OrthoDB" id="1523094at2"/>
<dbReference type="AlphaFoldDB" id="A0A5R9KYX0"/>
<feature type="transmembrane region" description="Helical" evidence="1">
    <location>
        <begin position="176"/>
        <end position="193"/>
    </location>
</feature>
<comment type="caution">
    <text evidence="2">The sequence shown here is derived from an EMBL/GenBank/DDBJ whole genome shotgun (WGS) entry which is preliminary data.</text>
</comment>
<evidence type="ECO:0000256" key="1">
    <source>
        <dbReference type="SAM" id="Phobius"/>
    </source>
</evidence>
<proteinExistence type="predicted"/>
<evidence type="ECO:0000313" key="3">
    <source>
        <dbReference type="Proteomes" id="UP000306402"/>
    </source>
</evidence>
<feature type="transmembrane region" description="Helical" evidence="1">
    <location>
        <begin position="121"/>
        <end position="142"/>
    </location>
</feature>
<keyword evidence="1" id="KW-0472">Membrane</keyword>
<protein>
    <submittedName>
        <fullName evidence="2">Uncharacterized protein</fullName>
    </submittedName>
</protein>
<name>A0A5R9KYX0_9BACT</name>
<feature type="transmembrane region" description="Helical" evidence="1">
    <location>
        <begin position="91"/>
        <end position="109"/>
    </location>
</feature>
<accession>A0A5R9KYX0</accession>
<gene>
    <name evidence="2" type="ORF">FEN17_17780</name>
</gene>
<evidence type="ECO:0000313" key="2">
    <source>
        <dbReference type="EMBL" id="TLV01290.1"/>
    </source>
</evidence>
<dbReference type="RefSeq" id="WP_138366661.1">
    <property type="nucleotide sequence ID" value="NZ_VCEJ01000004.1"/>
</dbReference>
<dbReference type="Proteomes" id="UP000306402">
    <property type="component" value="Unassembled WGS sequence"/>
</dbReference>
<organism evidence="2 3">
    <name type="scientific">Dyadobacter luticola</name>
    <dbReference type="NCBI Taxonomy" id="1979387"/>
    <lineage>
        <taxon>Bacteria</taxon>
        <taxon>Pseudomonadati</taxon>
        <taxon>Bacteroidota</taxon>
        <taxon>Cytophagia</taxon>
        <taxon>Cytophagales</taxon>
        <taxon>Spirosomataceae</taxon>
        <taxon>Dyadobacter</taxon>
    </lineage>
</organism>
<feature type="transmembrane region" description="Helical" evidence="1">
    <location>
        <begin position="27"/>
        <end position="47"/>
    </location>
</feature>
<sequence length="242" mass="28007">MNEVQIDFSKVHHIKLWGITIMEPSTVLTSLMMTVVCIYAFVHLNKLARAHRMYMQIKYFFLFMAIATAIGGVLGHGFLYETGQRGKIPGWFASMIAVALFERAAIWHIKPLLKEKHGNFLGWLNYLELTIFFVLTFITLNFVVVEIHAFYGLFLMLFLIEIYVYKKKKDPGSKNIFIATFLGGLAAGFHALKFSFGPWFNYNDISHIPMALSIWYYYQGARHMTYYGEETIVPEEIIAEEK</sequence>
<reference evidence="2 3" key="1">
    <citation type="submission" date="2019-05" db="EMBL/GenBank/DDBJ databases">
        <authorList>
            <person name="Qu J.-H."/>
        </authorList>
    </citation>
    <scope>NUCLEOTIDE SEQUENCE [LARGE SCALE GENOMIC DNA]</scope>
    <source>
        <strain evidence="2 3">T17</strain>
    </source>
</reference>
<feature type="transmembrane region" description="Helical" evidence="1">
    <location>
        <begin position="148"/>
        <end position="164"/>
    </location>
</feature>
<dbReference type="Pfam" id="PF22285">
    <property type="entry name" value="DUF6962"/>
    <property type="match status" value="1"/>
</dbReference>
<dbReference type="InterPro" id="IPR054235">
    <property type="entry name" value="DUF6962"/>
</dbReference>
<keyword evidence="1" id="KW-1133">Transmembrane helix</keyword>